<dbReference type="Proteomes" id="UP000694844">
    <property type="component" value="Chromosome 4"/>
</dbReference>
<evidence type="ECO:0000313" key="2">
    <source>
        <dbReference type="Proteomes" id="UP000694844"/>
    </source>
</evidence>
<dbReference type="AlphaFoldDB" id="A0A8B8DVK5"/>
<dbReference type="OrthoDB" id="10477144at2759"/>
<feature type="compositionally biased region" description="Polar residues" evidence="1">
    <location>
        <begin position="1"/>
        <end position="22"/>
    </location>
</feature>
<dbReference type="RefSeq" id="XP_022331920.1">
    <property type="nucleotide sequence ID" value="XM_022476212.1"/>
</dbReference>
<organism evidence="2 3">
    <name type="scientific">Crassostrea virginica</name>
    <name type="common">Eastern oyster</name>
    <dbReference type="NCBI Taxonomy" id="6565"/>
    <lineage>
        <taxon>Eukaryota</taxon>
        <taxon>Metazoa</taxon>
        <taxon>Spiralia</taxon>
        <taxon>Lophotrochozoa</taxon>
        <taxon>Mollusca</taxon>
        <taxon>Bivalvia</taxon>
        <taxon>Autobranchia</taxon>
        <taxon>Pteriomorphia</taxon>
        <taxon>Ostreida</taxon>
        <taxon>Ostreoidea</taxon>
        <taxon>Ostreidae</taxon>
        <taxon>Crassostrea</taxon>
    </lineage>
</organism>
<accession>A0A8B8DVK5</accession>
<sequence>MADETSNAVIESDITQTVSDGINSLDPKKGEEQFPLHRANKNFDVSLSSEYLFRELTSLVPVPLDSDDEETSPFHESIVHTCTIAHRDEERLLSAPKGQGVRGNKLKLIQFFGSLFSKKRTSKKKTLMMRNLD</sequence>
<name>A0A8B8DVK5_CRAVI</name>
<protein>
    <submittedName>
        <fullName evidence="3">Uncharacterized protein LOC111129743</fullName>
    </submittedName>
</protein>
<proteinExistence type="predicted"/>
<dbReference type="KEGG" id="cvn:111129743"/>
<dbReference type="GeneID" id="111129743"/>
<evidence type="ECO:0000313" key="3">
    <source>
        <dbReference type="RefSeq" id="XP_022331920.1"/>
    </source>
</evidence>
<keyword evidence="2" id="KW-1185">Reference proteome</keyword>
<gene>
    <name evidence="3" type="primary">LOC111129743</name>
</gene>
<reference evidence="3" key="1">
    <citation type="submission" date="2025-08" db="UniProtKB">
        <authorList>
            <consortium name="RefSeq"/>
        </authorList>
    </citation>
    <scope>IDENTIFICATION</scope>
    <source>
        <tissue evidence="3">Whole sample</tissue>
    </source>
</reference>
<feature type="region of interest" description="Disordered" evidence="1">
    <location>
        <begin position="1"/>
        <end position="31"/>
    </location>
</feature>
<evidence type="ECO:0000256" key="1">
    <source>
        <dbReference type="SAM" id="MobiDB-lite"/>
    </source>
</evidence>